<dbReference type="AlphaFoldDB" id="G2GZC6"/>
<dbReference type="Gene3D" id="3.40.50.2300">
    <property type="match status" value="2"/>
</dbReference>
<organism evidence="6 7">
    <name type="scientific">Candidatus Regiella insecticola 5.15</name>
    <dbReference type="NCBI Taxonomy" id="1005043"/>
    <lineage>
        <taxon>Bacteria</taxon>
        <taxon>Pseudomonadati</taxon>
        <taxon>Pseudomonadota</taxon>
        <taxon>Gammaproteobacteria</taxon>
        <taxon>Enterobacterales</taxon>
        <taxon>Enterobacteriaceae</taxon>
        <taxon>aphid secondary symbionts</taxon>
        <taxon>Candidatus Regiella</taxon>
    </lineage>
</organism>
<dbReference type="InterPro" id="IPR025997">
    <property type="entry name" value="SBP_2_dom"/>
</dbReference>
<keyword evidence="6" id="KW-0762">Sugar transport</keyword>
<evidence type="ECO:0000256" key="3">
    <source>
        <dbReference type="ARBA" id="ARBA00022729"/>
    </source>
</evidence>
<keyword evidence="3 4" id="KW-0732">Signal</keyword>
<evidence type="ECO:0000259" key="5">
    <source>
        <dbReference type="Pfam" id="PF13407"/>
    </source>
</evidence>
<dbReference type="RefSeq" id="WP_006706814.1">
    <property type="nucleotide sequence ID" value="NZ_AGCA01000285.1"/>
</dbReference>
<feature type="chain" id="PRO_5003430571" evidence="4">
    <location>
        <begin position="23"/>
        <end position="296"/>
    </location>
</feature>
<comment type="similarity">
    <text evidence="2">Belongs to the bacterial solute-binding protein 2 family.</text>
</comment>
<dbReference type="NCBIfam" id="NF007936">
    <property type="entry name" value="PRK10653.1"/>
    <property type="match status" value="1"/>
</dbReference>
<dbReference type="PATRIC" id="fig|1005043.3.peg.1027"/>
<dbReference type="SUPFAM" id="SSF53822">
    <property type="entry name" value="Periplasmic binding protein-like I"/>
    <property type="match status" value="1"/>
</dbReference>
<reference evidence="6 7" key="1">
    <citation type="journal article" date="2012" name="Genome Res.">
        <title>Genomic basis of endosymbiont-conferred protection against an insect parasitoid.</title>
        <authorList>
            <person name="Hansen A.K."/>
            <person name="Vorburger C."/>
            <person name="Moran N.A."/>
        </authorList>
    </citation>
    <scope>NUCLEOTIDE SEQUENCE [LARGE SCALE GENOMIC DNA]</scope>
    <source>
        <strain evidence="7">R5.15</strain>
    </source>
</reference>
<evidence type="ECO:0000256" key="1">
    <source>
        <dbReference type="ARBA" id="ARBA00004196"/>
    </source>
</evidence>
<name>G2GZC6_9ENTR</name>
<comment type="caution">
    <text evidence="6">The sequence shown here is derived from an EMBL/GenBank/DDBJ whole genome shotgun (WGS) entry which is preliminary data.</text>
</comment>
<feature type="domain" description="Periplasmic binding protein" evidence="5">
    <location>
        <begin position="26"/>
        <end position="279"/>
    </location>
</feature>
<dbReference type="Proteomes" id="UP000004116">
    <property type="component" value="Unassembled WGS sequence"/>
</dbReference>
<dbReference type="PANTHER" id="PTHR46847">
    <property type="entry name" value="D-ALLOSE-BINDING PERIPLASMIC PROTEIN-RELATED"/>
    <property type="match status" value="1"/>
</dbReference>
<evidence type="ECO:0000313" key="6">
    <source>
        <dbReference type="EMBL" id="EGY28902.1"/>
    </source>
</evidence>
<feature type="signal peptide" evidence="4">
    <location>
        <begin position="1"/>
        <end position="22"/>
    </location>
</feature>
<dbReference type="GO" id="GO:0055085">
    <property type="term" value="P:transmembrane transport"/>
    <property type="evidence" value="ECO:0007669"/>
    <property type="project" value="UniProtKB-ARBA"/>
</dbReference>
<proteinExistence type="inferred from homology"/>
<evidence type="ECO:0000256" key="4">
    <source>
        <dbReference type="SAM" id="SignalP"/>
    </source>
</evidence>
<keyword evidence="7" id="KW-1185">Reference proteome</keyword>
<evidence type="ECO:0000313" key="7">
    <source>
        <dbReference type="Proteomes" id="UP000004116"/>
    </source>
</evidence>
<gene>
    <name evidence="6" type="ORF">Rin_00011410</name>
</gene>
<dbReference type="Pfam" id="PF13407">
    <property type="entry name" value="Peripla_BP_4"/>
    <property type="match status" value="1"/>
</dbReference>
<dbReference type="OrthoDB" id="4827464at2"/>
<dbReference type="EMBL" id="AGCA01000285">
    <property type="protein sequence ID" value="EGY28902.1"/>
    <property type="molecule type" value="Genomic_DNA"/>
</dbReference>
<protein>
    <submittedName>
        <fullName evidence="6">ABC-type sugar transport system, periplasmic component</fullName>
    </submittedName>
</protein>
<dbReference type="GO" id="GO:0030246">
    <property type="term" value="F:carbohydrate binding"/>
    <property type="evidence" value="ECO:0007669"/>
    <property type="project" value="UniProtKB-ARBA"/>
</dbReference>
<accession>G2GZC6</accession>
<sequence length="296" mass="32247">MKINKWVTLFILNFALSTQAMAKDTIALVVSTLNNPFFISLIEGAQKEAYQRGYELEVFDSKNNSATELLNVHSLISRTDVKFLLISTVNSNAVGNSIKLANEANIPIITLDRVAHQVKVKSHITSDNVLGSKMAGDFIARKLGDGAKVIQLEGIAVSSGVRQRAEGFKQSIKQHKFNLLASQPAHYDRTDGMHVTQELLATYPQVQAVFAQNDEMALGALHTLQNLGRTDVLVVGFDGTNDAVKAVENGEMAATIAQQPEKIGAKGVEMADKVLKGEKIPRLILVDLKLVTQKTP</sequence>
<dbReference type="PANTHER" id="PTHR46847:SF1">
    <property type="entry name" value="D-ALLOSE-BINDING PERIPLASMIC PROTEIN-RELATED"/>
    <property type="match status" value="1"/>
</dbReference>
<comment type="subcellular location">
    <subcellularLocation>
        <location evidence="1">Cell envelope</location>
    </subcellularLocation>
</comment>
<dbReference type="InterPro" id="IPR028082">
    <property type="entry name" value="Peripla_BP_I"/>
</dbReference>
<evidence type="ECO:0000256" key="2">
    <source>
        <dbReference type="ARBA" id="ARBA00007639"/>
    </source>
</evidence>
<dbReference type="GO" id="GO:0030313">
    <property type="term" value="C:cell envelope"/>
    <property type="evidence" value="ECO:0007669"/>
    <property type="project" value="UniProtKB-SubCell"/>
</dbReference>
<keyword evidence="6" id="KW-0813">Transport</keyword>